<proteinExistence type="predicted"/>
<feature type="compositionally biased region" description="Low complexity" evidence="1">
    <location>
        <begin position="64"/>
        <end position="76"/>
    </location>
</feature>
<feature type="compositionally biased region" description="Acidic residues" evidence="1">
    <location>
        <begin position="171"/>
        <end position="186"/>
    </location>
</feature>
<evidence type="ECO:0000256" key="1">
    <source>
        <dbReference type="SAM" id="MobiDB-lite"/>
    </source>
</evidence>
<evidence type="ECO:0000313" key="3">
    <source>
        <dbReference type="Proteomes" id="UP000198211"/>
    </source>
</evidence>
<feature type="compositionally biased region" description="Basic residues" evidence="1">
    <location>
        <begin position="27"/>
        <end position="53"/>
    </location>
</feature>
<evidence type="ECO:0000313" key="2">
    <source>
        <dbReference type="EMBL" id="OWZ12303.1"/>
    </source>
</evidence>
<keyword evidence="3" id="KW-1185">Reference proteome</keyword>
<sequence length="222" mass="24128">SRRVLGDISNKQRNHLSDSNAGGIASAKKHGLGRGLGHSKKLNNKKTPSKSKARAPLTPKERTSLTPKSTSLTPKSETNPPVVEEVPDIEFAYGGLPSPTSESAYVKGLRDEILQDIFNDTTPTLFDDFDPANIAGSWDYSREKAMLESGEPISSWWASPNAEATDKEYSDLQDDSDENQVQDDLSDMPPPDNLPEGAVVNFDDDGLLEDLLNVDVEAVCAE</sequence>
<organism evidence="2 3">
    <name type="scientific">Phytophthora megakarya</name>
    <dbReference type="NCBI Taxonomy" id="4795"/>
    <lineage>
        <taxon>Eukaryota</taxon>
        <taxon>Sar</taxon>
        <taxon>Stramenopiles</taxon>
        <taxon>Oomycota</taxon>
        <taxon>Peronosporomycetes</taxon>
        <taxon>Peronosporales</taxon>
        <taxon>Peronosporaceae</taxon>
        <taxon>Phytophthora</taxon>
    </lineage>
</organism>
<dbReference type="EMBL" id="NBNE01001887">
    <property type="protein sequence ID" value="OWZ12303.1"/>
    <property type="molecule type" value="Genomic_DNA"/>
</dbReference>
<dbReference type="Proteomes" id="UP000198211">
    <property type="component" value="Unassembled WGS sequence"/>
</dbReference>
<reference evidence="3" key="1">
    <citation type="submission" date="2017-03" db="EMBL/GenBank/DDBJ databases">
        <title>Phytopthora megakarya and P. palmivora, two closely related causual agents of cacao black pod achieved similar genome size and gene model numbers by different mechanisms.</title>
        <authorList>
            <person name="Ali S."/>
            <person name="Shao J."/>
            <person name="Larry D.J."/>
            <person name="Kronmiller B."/>
            <person name="Shen D."/>
            <person name="Strem M.D."/>
            <person name="Melnick R.L."/>
            <person name="Guiltinan M.J."/>
            <person name="Tyler B.M."/>
            <person name="Meinhardt L.W."/>
            <person name="Bailey B.A."/>
        </authorList>
    </citation>
    <scope>NUCLEOTIDE SEQUENCE [LARGE SCALE GENOMIC DNA]</scope>
    <source>
        <strain evidence="3">zdho120</strain>
    </source>
</reference>
<feature type="region of interest" description="Disordered" evidence="1">
    <location>
        <begin position="154"/>
        <end position="198"/>
    </location>
</feature>
<feature type="non-terminal residue" evidence="2">
    <location>
        <position position="1"/>
    </location>
</feature>
<gene>
    <name evidence="2" type="ORF">PHMEG_00014566</name>
</gene>
<accession>A0A225W3H0</accession>
<dbReference type="OrthoDB" id="164982at2759"/>
<feature type="region of interest" description="Disordered" evidence="1">
    <location>
        <begin position="1"/>
        <end position="84"/>
    </location>
</feature>
<protein>
    <submittedName>
        <fullName evidence="2">Uncharacterized protein</fullName>
    </submittedName>
</protein>
<name>A0A225W3H0_9STRA</name>
<comment type="caution">
    <text evidence="2">The sequence shown here is derived from an EMBL/GenBank/DDBJ whole genome shotgun (WGS) entry which is preliminary data.</text>
</comment>
<dbReference type="AlphaFoldDB" id="A0A225W3H0"/>